<evidence type="ECO:0000256" key="4">
    <source>
        <dbReference type="HAMAP-Rule" id="MF_01185"/>
    </source>
</evidence>
<accession>G0GFX3</accession>
<evidence type="ECO:0000313" key="6">
    <source>
        <dbReference type="Proteomes" id="UP000007254"/>
    </source>
</evidence>
<reference evidence="5 6" key="1">
    <citation type="submission" date="2011-06" db="EMBL/GenBank/DDBJ databases">
        <title>The complete genome of Spirochaeta thermophila DSM 6578.</title>
        <authorList>
            <consortium name="US DOE Joint Genome Institute (JGI-PGF)"/>
            <person name="Lucas S."/>
            <person name="Lapidus A."/>
            <person name="Bruce D."/>
            <person name="Goodwin L."/>
            <person name="Pitluck S."/>
            <person name="Peters L."/>
            <person name="Kyrpides N."/>
            <person name="Mavromatis K."/>
            <person name="Ivanova N."/>
            <person name="Mikailova N."/>
            <person name="Pagani I."/>
            <person name="Chertkov O."/>
            <person name="Detter J.C."/>
            <person name="Tapia R."/>
            <person name="Han C."/>
            <person name="Land M."/>
            <person name="Hauser L."/>
            <person name="Markowitz V."/>
            <person name="Cheng J.-F."/>
            <person name="Hugenholtz P."/>
            <person name="Woyke T."/>
            <person name="Wu D."/>
            <person name="Spring S."/>
            <person name="Merkhoffer B."/>
            <person name="Schneider S."/>
            <person name="Klenk H.-P."/>
            <person name="Eisen J.A."/>
        </authorList>
    </citation>
    <scope>NUCLEOTIDE SEQUENCE [LARGE SCALE GENOMIC DNA]</scope>
    <source>
        <strain evidence="6">ATCC 700085 / DSM 6578 / Z-1203</strain>
    </source>
</reference>
<keyword evidence="2 4" id="KW-1005">Bacterial flagellum biogenesis</keyword>
<dbReference type="PANTHER" id="PTHR39190">
    <property type="entry name" value="FLAGELLAR ASSEMBLY FACTOR FLIW"/>
    <property type="match status" value="1"/>
</dbReference>
<dbReference type="NCBIfam" id="NF009793">
    <property type="entry name" value="PRK13285.1-1"/>
    <property type="match status" value="1"/>
</dbReference>
<dbReference type="STRING" id="869211.Spith_1402"/>
<dbReference type="KEGG" id="stq:Spith_1402"/>
<dbReference type="PANTHER" id="PTHR39190:SF1">
    <property type="entry name" value="FLAGELLAR ASSEMBLY FACTOR FLIW"/>
    <property type="match status" value="1"/>
</dbReference>
<keyword evidence="1 4" id="KW-0963">Cytoplasm</keyword>
<evidence type="ECO:0000256" key="1">
    <source>
        <dbReference type="ARBA" id="ARBA00022490"/>
    </source>
</evidence>
<dbReference type="AlphaFoldDB" id="G0GFX3"/>
<keyword evidence="5" id="KW-0969">Cilium</keyword>
<dbReference type="GO" id="GO:0005737">
    <property type="term" value="C:cytoplasm"/>
    <property type="evidence" value="ECO:0007669"/>
    <property type="project" value="UniProtKB-SubCell"/>
</dbReference>
<dbReference type="RefSeq" id="WP_014625001.1">
    <property type="nucleotide sequence ID" value="NC_017583.1"/>
</dbReference>
<comment type="function">
    <text evidence="4">Acts as an anti-CsrA protein, binds CsrA and prevents it from repressing translation of its target genes, one of which is flagellin. Binds to flagellin and participates in the assembly of the flagellum.</text>
</comment>
<name>G0GFX3_WINT7</name>
<keyword evidence="5" id="KW-0282">Flagellum</keyword>
<comment type="similarity">
    <text evidence="4">Belongs to the FliW family.</text>
</comment>
<keyword evidence="5" id="KW-0966">Cell projection</keyword>
<dbReference type="Pfam" id="PF02623">
    <property type="entry name" value="FliW"/>
    <property type="match status" value="1"/>
</dbReference>
<dbReference type="InterPro" id="IPR003775">
    <property type="entry name" value="Flagellar_assembly_factor_FliW"/>
</dbReference>
<proteinExistence type="inferred from homology"/>
<keyword evidence="6" id="KW-1185">Reference proteome</keyword>
<sequence>MGTVTINTRPYGPLTVDERQILTFVNGLFGFEHLTRYALLDSHQPPFYWLQSLEDPQVAFVVIDPRVFRPDYDPAPLPSDLQALELERQEDLLIFAIVTIPENQREMTANLQGPLLVNRKTRRAAQVISTDDRWHVKHRILEELAALRKR</sequence>
<evidence type="ECO:0000313" key="5">
    <source>
        <dbReference type="EMBL" id="AEJ61666.1"/>
    </source>
</evidence>
<comment type="subcellular location">
    <subcellularLocation>
        <location evidence="4">Cytoplasm</location>
    </subcellularLocation>
</comment>
<dbReference type="SUPFAM" id="SSF141457">
    <property type="entry name" value="BH3618-like"/>
    <property type="match status" value="1"/>
</dbReference>
<evidence type="ECO:0000256" key="3">
    <source>
        <dbReference type="ARBA" id="ARBA00022845"/>
    </source>
</evidence>
<dbReference type="Proteomes" id="UP000007254">
    <property type="component" value="Chromosome"/>
</dbReference>
<keyword evidence="4" id="KW-0143">Chaperone</keyword>
<dbReference type="GO" id="GO:0044780">
    <property type="term" value="P:bacterial-type flagellum assembly"/>
    <property type="evidence" value="ECO:0007669"/>
    <property type="project" value="UniProtKB-UniRule"/>
</dbReference>
<protein>
    <recommendedName>
        <fullName evidence="4">Flagellar assembly factor FliW</fullName>
    </recommendedName>
</protein>
<comment type="subunit">
    <text evidence="4">Interacts with translational regulator CsrA and flagellin(s).</text>
</comment>
<dbReference type="InterPro" id="IPR024046">
    <property type="entry name" value="Flagellar_assmbl_FliW_dom_sf"/>
</dbReference>
<evidence type="ECO:0000256" key="2">
    <source>
        <dbReference type="ARBA" id="ARBA00022795"/>
    </source>
</evidence>
<dbReference type="EMBL" id="CP002903">
    <property type="protein sequence ID" value="AEJ61666.1"/>
    <property type="molecule type" value="Genomic_DNA"/>
</dbReference>
<keyword evidence="3 4" id="KW-0810">Translation regulation</keyword>
<dbReference type="Gene3D" id="2.30.290.10">
    <property type="entry name" value="BH3618-like"/>
    <property type="match status" value="1"/>
</dbReference>
<dbReference type="HAMAP" id="MF_01185">
    <property type="entry name" value="FliW"/>
    <property type="match status" value="1"/>
</dbReference>
<organism evidence="5 6">
    <name type="scientific">Winmispira thermophila (strain ATCC 700085 / DSM 6578 / Z-1203)</name>
    <name type="common">Spirochaeta thermophila</name>
    <dbReference type="NCBI Taxonomy" id="869211"/>
    <lineage>
        <taxon>Bacteria</taxon>
        <taxon>Pseudomonadati</taxon>
        <taxon>Spirochaetota</taxon>
        <taxon>Spirochaetia</taxon>
        <taxon>Winmispirales</taxon>
        <taxon>Winmispiraceae</taxon>
        <taxon>Winmispira</taxon>
    </lineage>
</organism>
<dbReference type="GO" id="GO:0006417">
    <property type="term" value="P:regulation of translation"/>
    <property type="evidence" value="ECO:0007669"/>
    <property type="project" value="UniProtKB-KW"/>
</dbReference>
<gene>
    <name evidence="4" type="primary">fliW</name>
    <name evidence="5" type="ordered locus">Spith_1402</name>
</gene>
<dbReference type="HOGENOM" id="CLU_112356_0_2_12"/>